<dbReference type="RefSeq" id="WP_286157487.1">
    <property type="nucleotide sequence ID" value="NZ_PXWG01000044.1"/>
</dbReference>
<accession>A0A9X7JPE2</accession>
<evidence type="ECO:0000313" key="2">
    <source>
        <dbReference type="EMBL" id="PSJ27390.1"/>
    </source>
</evidence>
<sequence length="69" mass="6674">MRAGTEEVVVTGLGATTPLGGDAAATWAALLAGRSGARALTEEWAAGLPARVAATAAVDPAGVLGRTEA</sequence>
<feature type="domain" description="Beta-ketoacyl synthase-like N-terminal" evidence="1">
    <location>
        <begin position="6"/>
        <end position="58"/>
    </location>
</feature>
<dbReference type="Gene3D" id="3.40.47.10">
    <property type="match status" value="1"/>
</dbReference>
<gene>
    <name evidence="2" type="ORF">B7P34_18020</name>
</gene>
<keyword evidence="2" id="KW-0012">Acyltransferase</keyword>
<dbReference type="EC" id="2.3.1.179" evidence="2"/>
<keyword evidence="3" id="KW-1185">Reference proteome</keyword>
<dbReference type="AlphaFoldDB" id="A0A9X7JPE2"/>
<proteinExistence type="predicted"/>
<feature type="non-terminal residue" evidence="2">
    <location>
        <position position="69"/>
    </location>
</feature>
<dbReference type="InterPro" id="IPR016039">
    <property type="entry name" value="Thiolase-like"/>
</dbReference>
<dbReference type="SUPFAM" id="SSF53901">
    <property type="entry name" value="Thiolase-like"/>
    <property type="match status" value="1"/>
</dbReference>
<dbReference type="GO" id="GO:0004315">
    <property type="term" value="F:3-oxoacyl-[acyl-carrier-protein] synthase activity"/>
    <property type="evidence" value="ECO:0007669"/>
    <property type="project" value="UniProtKB-EC"/>
</dbReference>
<protein>
    <submittedName>
        <fullName evidence="2">Beta-ketoacyl-[acyl-carrier-protein] synthase II</fullName>
        <ecNumber evidence="2">2.3.1.179</ecNumber>
    </submittedName>
</protein>
<reference evidence="2 3" key="1">
    <citation type="submission" date="2018-03" db="EMBL/GenBank/DDBJ databases">
        <title>Chitinolytic properties of Streptosporangium nondiastaticum TBG75A20.</title>
        <authorList>
            <person name="Gayathri V."/>
            <person name="Shiburaj S."/>
        </authorList>
    </citation>
    <scope>NUCLEOTIDE SEQUENCE [LARGE SCALE GENOMIC DNA]</scope>
    <source>
        <strain evidence="2 3">TBG75A20</strain>
    </source>
</reference>
<keyword evidence="2" id="KW-0808">Transferase</keyword>
<dbReference type="Pfam" id="PF00109">
    <property type="entry name" value="ketoacyl-synt"/>
    <property type="match status" value="1"/>
</dbReference>
<organism evidence="2 3">
    <name type="scientific">Streptosporangium nondiastaticum</name>
    <dbReference type="NCBI Taxonomy" id="35764"/>
    <lineage>
        <taxon>Bacteria</taxon>
        <taxon>Bacillati</taxon>
        <taxon>Actinomycetota</taxon>
        <taxon>Actinomycetes</taxon>
        <taxon>Streptosporangiales</taxon>
        <taxon>Streptosporangiaceae</taxon>
        <taxon>Streptosporangium</taxon>
    </lineage>
</organism>
<comment type="caution">
    <text evidence="2">The sequence shown here is derived from an EMBL/GenBank/DDBJ whole genome shotgun (WGS) entry which is preliminary data.</text>
</comment>
<name>A0A9X7JPE2_9ACTN</name>
<evidence type="ECO:0000313" key="3">
    <source>
        <dbReference type="Proteomes" id="UP000242427"/>
    </source>
</evidence>
<dbReference type="InterPro" id="IPR014030">
    <property type="entry name" value="Ketoacyl_synth_N"/>
</dbReference>
<evidence type="ECO:0000259" key="1">
    <source>
        <dbReference type="Pfam" id="PF00109"/>
    </source>
</evidence>
<dbReference type="Proteomes" id="UP000242427">
    <property type="component" value="Unassembled WGS sequence"/>
</dbReference>
<dbReference type="EMBL" id="PXWG01000044">
    <property type="protein sequence ID" value="PSJ27390.1"/>
    <property type="molecule type" value="Genomic_DNA"/>
</dbReference>